<evidence type="ECO:0000256" key="2">
    <source>
        <dbReference type="ARBA" id="ARBA00022527"/>
    </source>
</evidence>
<dbReference type="GO" id="GO:0005524">
    <property type="term" value="F:ATP binding"/>
    <property type="evidence" value="ECO:0007669"/>
    <property type="project" value="UniProtKB-KW"/>
</dbReference>
<dbReference type="SMART" id="SM00054">
    <property type="entry name" value="EFh"/>
    <property type="match status" value="4"/>
</dbReference>
<keyword evidence="2" id="KW-0723">Serine/threonine-protein kinase</keyword>
<dbReference type="FunFam" id="1.10.238.10:FF:000001">
    <property type="entry name" value="Calmodulin 1"/>
    <property type="match status" value="1"/>
</dbReference>
<dbReference type="Gene3D" id="3.30.200.20">
    <property type="entry name" value="Phosphorylase Kinase, domain 1"/>
    <property type="match status" value="1"/>
</dbReference>
<evidence type="ECO:0000256" key="6">
    <source>
        <dbReference type="ARBA" id="ARBA00022837"/>
    </source>
</evidence>
<dbReference type="PROSITE" id="PS50222">
    <property type="entry name" value="EF_HAND_2"/>
    <property type="match status" value="4"/>
</dbReference>
<dbReference type="InterPro" id="IPR008271">
    <property type="entry name" value="Ser/Thr_kinase_AS"/>
</dbReference>
<proteinExistence type="inferred from homology"/>
<evidence type="ECO:0000313" key="11">
    <source>
        <dbReference type="EMBL" id="CAE2269407.1"/>
    </source>
</evidence>
<dbReference type="InterPro" id="IPR002048">
    <property type="entry name" value="EF_hand_dom"/>
</dbReference>
<evidence type="ECO:0000259" key="10">
    <source>
        <dbReference type="PROSITE" id="PS50222"/>
    </source>
</evidence>
<dbReference type="AlphaFoldDB" id="A0A7S4JP85"/>
<dbReference type="EMBL" id="HBKQ01045044">
    <property type="protein sequence ID" value="CAE2269407.1"/>
    <property type="molecule type" value="Transcribed_RNA"/>
</dbReference>
<dbReference type="InterPro" id="IPR050205">
    <property type="entry name" value="CDPK_Ser/Thr_kinases"/>
</dbReference>
<dbReference type="PROSITE" id="PS00108">
    <property type="entry name" value="PROTEIN_KINASE_ST"/>
    <property type="match status" value="1"/>
</dbReference>
<comment type="similarity">
    <text evidence="8">Belongs to the protein kinase superfamily. Ser/Thr protein kinase family. CDPK subfamily.</text>
</comment>
<gene>
    <name evidence="11" type="ORF">OAUR00152_LOCUS31069</name>
</gene>
<organism evidence="11">
    <name type="scientific">Odontella aurita</name>
    <dbReference type="NCBI Taxonomy" id="265563"/>
    <lineage>
        <taxon>Eukaryota</taxon>
        <taxon>Sar</taxon>
        <taxon>Stramenopiles</taxon>
        <taxon>Ochrophyta</taxon>
        <taxon>Bacillariophyta</taxon>
        <taxon>Mediophyceae</taxon>
        <taxon>Biddulphiophycidae</taxon>
        <taxon>Eupodiscales</taxon>
        <taxon>Odontellaceae</taxon>
        <taxon>Odontella</taxon>
    </lineage>
</organism>
<dbReference type="Pfam" id="PF13499">
    <property type="entry name" value="EF-hand_7"/>
    <property type="match status" value="2"/>
</dbReference>
<evidence type="ECO:0000256" key="5">
    <source>
        <dbReference type="ARBA" id="ARBA00022777"/>
    </source>
</evidence>
<name>A0A7S4JP85_9STRA</name>
<evidence type="ECO:0000256" key="3">
    <source>
        <dbReference type="ARBA" id="ARBA00022679"/>
    </source>
</evidence>
<feature type="domain" description="EF-hand" evidence="10">
    <location>
        <begin position="442"/>
        <end position="471"/>
    </location>
</feature>
<dbReference type="CDD" id="cd00051">
    <property type="entry name" value="EFh"/>
    <property type="match status" value="2"/>
</dbReference>
<keyword evidence="6" id="KW-0106">Calcium</keyword>
<dbReference type="GO" id="GO:0005509">
    <property type="term" value="F:calcium ion binding"/>
    <property type="evidence" value="ECO:0007669"/>
    <property type="project" value="InterPro"/>
</dbReference>
<keyword evidence="3" id="KW-0808">Transferase</keyword>
<accession>A0A7S4JP85</accession>
<feature type="domain" description="Protein kinase" evidence="9">
    <location>
        <begin position="39"/>
        <end position="325"/>
    </location>
</feature>
<sequence>MGNTCAGGEDGEDPGSFAPKSLKANLMREQKNRDVFKYYEVTKVLGEGSMGAVSAARKKESKIGGSAYKDCERRGIVSRFFGGKKSAFVDNASEHKKSYALKTIQLNRITDEFIEELRNEIDILRTLDHPNIVKAFEVFENKRQIYIVMESCDGGDLYARNPYSEKETAKIVGKVLSAVAYMHATNVCHRDLKFENIMFENKKKNAEIKVIDFGLSKKFISGKKMSEGVGTIYTMAPQVLQGVYTSQADLWSIGVIAYMLLSSSKPFYARKRRYMIDKIMRCDFKFHGPGWKHVSEEAKNFVSALIKLDPKKRLTAEQALDHKWLSTEFSLTDRRPPEEFMNDVHGNIISYHDTSEFKKMALMVIAHKSSTAEIVKLRQAFDQYDSSNDGTITLVEFKGALSEFNYTEEDVEQMFESVDVDNSGTINYTEFLAATLEAHGHFEEDRLAEAFDRLDADDTGYISKKNLKQMLGTDYTAERVEQLMKDADTNEDGQISFQEFLDAVRKGNEYNMKKIVRMDTDGTSSQLVTVSAHIPGGKDDQ</sequence>
<feature type="domain" description="EF-hand" evidence="10">
    <location>
        <begin position="372"/>
        <end position="404"/>
    </location>
</feature>
<dbReference type="InterPro" id="IPR018247">
    <property type="entry name" value="EF_Hand_1_Ca_BS"/>
</dbReference>
<dbReference type="Gene3D" id="1.10.238.10">
    <property type="entry name" value="EF-hand"/>
    <property type="match status" value="2"/>
</dbReference>
<dbReference type="SUPFAM" id="SSF47473">
    <property type="entry name" value="EF-hand"/>
    <property type="match status" value="1"/>
</dbReference>
<dbReference type="Gene3D" id="1.10.510.10">
    <property type="entry name" value="Transferase(Phosphotransferase) domain 1"/>
    <property type="match status" value="1"/>
</dbReference>
<dbReference type="SMART" id="SM00220">
    <property type="entry name" value="S_TKc"/>
    <property type="match status" value="1"/>
</dbReference>
<feature type="domain" description="EF-hand" evidence="10">
    <location>
        <begin position="406"/>
        <end position="441"/>
    </location>
</feature>
<dbReference type="PROSITE" id="PS00018">
    <property type="entry name" value="EF_HAND_1"/>
    <property type="match status" value="2"/>
</dbReference>
<comment type="cofactor">
    <cofactor evidence="1">
        <name>Mg(2+)</name>
        <dbReference type="ChEBI" id="CHEBI:18420"/>
    </cofactor>
</comment>
<dbReference type="PANTHER" id="PTHR24349">
    <property type="entry name" value="SERINE/THREONINE-PROTEIN KINASE"/>
    <property type="match status" value="1"/>
</dbReference>
<reference evidence="11" key="1">
    <citation type="submission" date="2021-01" db="EMBL/GenBank/DDBJ databases">
        <authorList>
            <person name="Corre E."/>
            <person name="Pelletier E."/>
            <person name="Niang G."/>
            <person name="Scheremetjew M."/>
            <person name="Finn R."/>
            <person name="Kale V."/>
            <person name="Holt S."/>
            <person name="Cochrane G."/>
            <person name="Meng A."/>
            <person name="Brown T."/>
            <person name="Cohen L."/>
        </authorList>
    </citation>
    <scope>NUCLEOTIDE SEQUENCE</scope>
    <source>
        <strain evidence="11">Isolate 1302-5</strain>
    </source>
</reference>
<dbReference type="Pfam" id="PF00069">
    <property type="entry name" value="Pkinase"/>
    <property type="match status" value="1"/>
</dbReference>
<protein>
    <recommendedName>
        <fullName evidence="12">Calmodulin</fullName>
    </recommendedName>
</protein>
<evidence type="ECO:0000256" key="1">
    <source>
        <dbReference type="ARBA" id="ARBA00001946"/>
    </source>
</evidence>
<dbReference type="InterPro" id="IPR011009">
    <property type="entry name" value="Kinase-like_dom_sf"/>
</dbReference>
<evidence type="ECO:0000256" key="8">
    <source>
        <dbReference type="ARBA" id="ARBA00024334"/>
    </source>
</evidence>
<dbReference type="CDD" id="cd05117">
    <property type="entry name" value="STKc_CAMK"/>
    <property type="match status" value="1"/>
</dbReference>
<dbReference type="GO" id="GO:0004674">
    <property type="term" value="F:protein serine/threonine kinase activity"/>
    <property type="evidence" value="ECO:0007669"/>
    <property type="project" value="UniProtKB-KW"/>
</dbReference>
<evidence type="ECO:0000256" key="4">
    <source>
        <dbReference type="ARBA" id="ARBA00022741"/>
    </source>
</evidence>
<dbReference type="InterPro" id="IPR000719">
    <property type="entry name" value="Prot_kinase_dom"/>
</dbReference>
<evidence type="ECO:0000259" key="9">
    <source>
        <dbReference type="PROSITE" id="PS50011"/>
    </source>
</evidence>
<keyword evidence="5" id="KW-0418">Kinase</keyword>
<dbReference type="InterPro" id="IPR011992">
    <property type="entry name" value="EF-hand-dom_pair"/>
</dbReference>
<evidence type="ECO:0008006" key="12">
    <source>
        <dbReference type="Google" id="ProtNLM"/>
    </source>
</evidence>
<evidence type="ECO:0000256" key="7">
    <source>
        <dbReference type="ARBA" id="ARBA00022840"/>
    </source>
</evidence>
<dbReference type="FunFam" id="1.10.510.10:FF:000571">
    <property type="entry name" value="Maternal embryonic leucine zipper kinase"/>
    <property type="match status" value="1"/>
</dbReference>
<dbReference type="SUPFAM" id="SSF56112">
    <property type="entry name" value="Protein kinase-like (PK-like)"/>
    <property type="match status" value="1"/>
</dbReference>
<feature type="domain" description="EF-hand" evidence="10">
    <location>
        <begin position="475"/>
        <end position="510"/>
    </location>
</feature>
<keyword evidence="7" id="KW-0067">ATP-binding</keyword>
<keyword evidence="4" id="KW-0547">Nucleotide-binding</keyword>
<dbReference type="PROSITE" id="PS50011">
    <property type="entry name" value="PROTEIN_KINASE_DOM"/>
    <property type="match status" value="1"/>
</dbReference>